<evidence type="ECO:0000256" key="1">
    <source>
        <dbReference type="ARBA" id="ARBA00004651"/>
    </source>
</evidence>
<comment type="subcellular location">
    <subcellularLocation>
        <location evidence="1">Cell membrane</location>
        <topology evidence="1">Multi-pass membrane protein</topology>
    </subcellularLocation>
</comment>
<evidence type="ECO:0000256" key="2">
    <source>
        <dbReference type="ARBA" id="ARBA00022475"/>
    </source>
</evidence>
<organism evidence="7 8">
    <name type="scientific">Legionella adelaidensis</name>
    <dbReference type="NCBI Taxonomy" id="45056"/>
    <lineage>
        <taxon>Bacteria</taxon>
        <taxon>Pseudomonadati</taxon>
        <taxon>Pseudomonadota</taxon>
        <taxon>Gammaproteobacteria</taxon>
        <taxon>Legionellales</taxon>
        <taxon>Legionellaceae</taxon>
        <taxon>Legionella</taxon>
    </lineage>
</organism>
<evidence type="ECO:0000256" key="3">
    <source>
        <dbReference type="ARBA" id="ARBA00022692"/>
    </source>
</evidence>
<feature type="transmembrane region" description="Helical" evidence="6">
    <location>
        <begin position="396"/>
        <end position="415"/>
    </location>
</feature>
<dbReference type="PATRIC" id="fig|45056.6.peg.720"/>
<feature type="transmembrane region" description="Helical" evidence="6">
    <location>
        <begin position="336"/>
        <end position="358"/>
    </location>
</feature>
<dbReference type="GO" id="GO:0005886">
    <property type="term" value="C:plasma membrane"/>
    <property type="evidence" value="ECO:0007669"/>
    <property type="project" value="UniProtKB-SubCell"/>
</dbReference>
<dbReference type="CDD" id="cd13125">
    <property type="entry name" value="MATE_like_10"/>
    <property type="match status" value="1"/>
</dbReference>
<feature type="transmembrane region" description="Helical" evidence="6">
    <location>
        <begin position="82"/>
        <end position="108"/>
    </location>
</feature>
<name>A0A0W0R4S4_9GAMM</name>
<accession>A0A0W0R4S4</accession>
<sequence>MKIYKDLFKTSALSGLGTLLKILTSLLSLKIVALYTGPAGVGIFGQFMAFVNVIAIIAGGGITLGVIKYVAEYSAKPELGEFLASSTCFTLIFSILTLILGLTFSTILAKWILGTEEYSYLFQLLAIAQFFIALHLLFCAIINGFEKIKKLLAINIGTSLVSMGLIIYCSIVYQTKGTLLGYILAQVASLLVSFLYVYRESWFPLLFSMKPRMKDLVSLSHYSLMNIISALTVPIAQVIVRNDLRYVFGWEAVGYWQAVVRISDAYILFVTTALTAYYLPRLSKQNSVHNLKTEIGLGLKGLMPLFGFILFVLYVFRSQIITLLYDNSFQPVQELFFYQLLGDFFRVGGWLFTYFLLAKSWTKTYIITEAILALLFIVISHFFVRVYGLIGVTYSFALTYFLYALMMTGIGLYYFKGSERKWRIVNIP</sequence>
<dbReference type="InterPro" id="IPR050833">
    <property type="entry name" value="Poly_Biosynth_Transport"/>
</dbReference>
<dbReference type="AlphaFoldDB" id="A0A0W0R4S4"/>
<keyword evidence="8" id="KW-1185">Reference proteome</keyword>
<feature type="transmembrane region" description="Helical" evidence="6">
    <location>
        <begin position="152"/>
        <end position="173"/>
    </location>
</feature>
<dbReference type="GO" id="GO:0009246">
    <property type="term" value="P:enterobacterial common antigen biosynthetic process"/>
    <property type="evidence" value="ECO:0007669"/>
    <property type="project" value="InterPro"/>
</dbReference>
<dbReference type="PANTHER" id="PTHR30250">
    <property type="entry name" value="PST FAMILY PREDICTED COLANIC ACID TRANSPORTER"/>
    <property type="match status" value="1"/>
</dbReference>
<keyword evidence="4 6" id="KW-1133">Transmembrane helix</keyword>
<evidence type="ECO:0000256" key="5">
    <source>
        <dbReference type="ARBA" id="ARBA00023136"/>
    </source>
</evidence>
<keyword evidence="5 6" id="KW-0472">Membrane</keyword>
<gene>
    <name evidence="7" type="ORF">Lade_0697</name>
</gene>
<evidence type="ECO:0000313" key="8">
    <source>
        <dbReference type="Proteomes" id="UP000054859"/>
    </source>
</evidence>
<dbReference type="PANTHER" id="PTHR30250:SF30">
    <property type="entry name" value="LIPID III FLIPPASE"/>
    <property type="match status" value="1"/>
</dbReference>
<proteinExistence type="predicted"/>
<keyword evidence="2" id="KW-1003">Cell membrane</keyword>
<dbReference type="Pfam" id="PF01943">
    <property type="entry name" value="Polysacc_synt"/>
    <property type="match status" value="1"/>
</dbReference>
<feature type="transmembrane region" description="Helical" evidence="6">
    <location>
        <begin position="12"/>
        <end position="35"/>
    </location>
</feature>
<dbReference type="InterPro" id="IPR002797">
    <property type="entry name" value="Polysacc_synth"/>
</dbReference>
<feature type="transmembrane region" description="Helical" evidence="6">
    <location>
        <begin position="179"/>
        <end position="198"/>
    </location>
</feature>
<feature type="transmembrane region" description="Helical" evidence="6">
    <location>
        <begin position="299"/>
        <end position="316"/>
    </location>
</feature>
<evidence type="ECO:0000313" key="7">
    <source>
        <dbReference type="EMBL" id="KTC66039.1"/>
    </source>
</evidence>
<dbReference type="InterPro" id="IPR044550">
    <property type="entry name" value="WzxE"/>
</dbReference>
<dbReference type="RefSeq" id="WP_058461748.1">
    <property type="nucleotide sequence ID" value="NZ_CAAAHS010000005.1"/>
</dbReference>
<protein>
    <submittedName>
        <fullName evidence="7">Lipopolysaccharide biosynthesis protein</fullName>
    </submittedName>
</protein>
<comment type="caution">
    <text evidence="7">The sequence shown here is derived from an EMBL/GenBank/DDBJ whole genome shotgun (WGS) entry which is preliminary data.</text>
</comment>
<feature type="transmembrane region" description="Helical" evidence="6">
    <location>
        <begin position="370"/>
        <end position="390"/>
    </location>
</feature>
<dbReference type="OrthoDB" id="9769862at2"/>
<evidence type="ECO:0000256" key="6">
    <source>
        <dbReference type="SAM" id="Phobius"/>
    </source>
</evidence>
<reference evidence="7 8" key="1">
    <citation type="submission" date="2015-11" db="EMBL/GenBank/DDBJ databases">
        <title>Identification of large and diverse effector repertoires of 38 Legionella species.</title>
        <authorList>
            <person name="Burstein D."/>
            <person name="Amaro F."/>
            <person name="Zusman T."/>
            <person name="Lifshitz Z."/>
            <person name="Cohen O."/>
            <person name="Gilbert J.A."/>
            <person name="Pupko T."/>
            <person name="Shuman H.A."/>
            <person name="Segal G."/>
        </authorList>
    </citation>
    <scope>NUCLEOTIDE SEQUENCE [LARGE SCALE GENOMIC DNA]</scope>
    <source>
        <strain evidence="7 8">1762-AUS-E</strain>
    </source>
</reference>
<feature type="transmembrane region" description="Helical" evidence="6">
    <location>
        <begin position="120"/>
        <end position="145"/>
    </location>
</feature>
<dbReference type="STRING" id="45056.Lade_0697"/>
<dbReference type="Proteomes" id="UP000054859">
    <property type="component" value="Unassembled WGS sequence"/>
</dbReference>
<feature type="transmembrane region" description="Helical" evidence="6">
    <location>
        <begin position="47"/>
        <end position="70"/>
    </location>
</feature>
<evidence type="ECO:0000256" key="4">
    <source>
        <dbReference type="ARBA" id="ARBA00022989"/>
    </source>
</evidence>
<dbReference type="EMBL" id="LNKA01000001">
    <property type="protein sequence ID" value="KTC66039.1"/>
    <property type="molecule type" value="Genomic_DNA"/>
</dbReference>
<feature type="transmembrane region" description="Helical" evidence="6">
    <location>
        <begin position="260"/>
        <end position="279"/>
    </location>
</feature>
<keyword evidence="3 6" id="KW-0812">Transmembrane</keyword>
<feature type="transmembrane region" description="Helical" evidence="6">
    <location>
        <begin position="219"/>
        <end position="240"/>
    </location>
</feature>